<keyword evidence="2" id="KW-0472">Membrane</keyword>
<evidence type="ECO:0000256" key="2">
    <source>
        <dbReference type="SAM" id="Phobius"/>
    </source>
</evidence>
<evidence type="ECO:0000313" key="4">
    <source>
        <dbReference type="Proteomes" id="UP000298458"/>
    </source>
</evidence>
<evidence type="ECO:0000313" key="3">
    <source>
        <dbReference type="EMBL" id="TGK11573.1"/>
    </source>
</evidence>
<comment type="caution">
    <text evidence="3">The sequence shown here is derived from an EMBL/GenBank/DDBJ whole genome shotgun (WGS) entry which is preliminary data.</text>
</comment>
<keyword evidence="4" id="KW-1185">Reference proteome</keyword>
<name>A0A4R9GHU2_9LEPT</name>
<feature type="region of interest" description="Disordered" evidence="1">
    <location>
        <begin position="86"/>
        <end position="106"/>
    </location>
</feature>
<gene>
    <name evidence="3" type="ORF">EHO60_04540</name>
</gene>
<dbReference type="RefSeq" id="WP_135766978.1">
    <property type="nucleotide sequence ID" value="NZ_RQET01000004.1"/>
</dbReference>
<dbReference type="OrthoDB" id="329253at2"/>
<keyword evidence="2" id="KW-1133">Transmembrane helix</keyword>
<evidence type="ECO:0000256" key="1">
    <source>
        <dbReference type="SAM" id="MobiDB-lite"/>
    </source>
</evidence>
<protein>
    <submittedName>
        <fullName evidence="3">Uncharacterized protein</fullName>
    </submittedName>
</protein>
<dbReference type="EMBL" id="RQET01000004">
    <property type="protein sequence ID" value="TGK11573.1"/>
    <property type="molecule type" value="Genomic_DNA"/>
</dbReference>
<organism evidence="3 4">
    <name type="scientific">Leptospira fletcheri</name>
    <dbReference type="NCBI Taxonomy" id="2484981"/>
    <lineage>
        <taxon>Bacteria</taxon>
        <taxon>Pseudomonadati</taxon>
        <taxon>Spirochaetota</taxon>
        <taxon>Spirochaetia</taxon>
        <taxon>Leptospirales</taxon>
        <taxon>Leptospiraceae</taxon>
        <taxon>Leptospira</taxon>
    </lineage>
</organism>
<sequence length="126" mass="14524">MDEKDKVRLEDEIARRLESQSWNDQMSGLVFQKRRTSRIRWIAAITMSGFTVGVIAVSSILVRPAGEPSQTNWQVWVEEQIEGTYEDAETSMQTPDLGNEEFQDQQLPNSRLTDVDTLIETSFEQR</sequence>
<proteinExistence type="predicted"/>
<accession>A0A4R9GHU2</accession>
<feature type="transmembrane region" description="Helical" evidence="2">
    <location>
        <begin position="41"/>
        <end position="62"/>
    </location>
</feature>
<dbReference type="AlphaFoldDB" id="A0A4R9GHU2"/>
<dbReference type="Proteomes" id="UP000298458">
    <property type="component" value="Unassembled WGS sequence"/>
</dbReference>
<keyword evidence="2" id="KW-0812">Transmembrane</keyword>
<reference evidence="3" key="1">
    <citation type="journal article" date="2019" name="PLoS Negl. Trop. Dis.">
        <title>Revisiting the worldwide diversity of Leptospira species in the environment.</title>
        <authorList>
            <person name="Vincent A.T."/>
            <person name="Schiettekatte O."/>
            <person name="Bourhy P."/>
            <person name="Veyrier F.J."/>
            <person name="Picardeau M."/>
        </authorList>
    </citation>
    <scope>NUCLEOTIDE SEQUENCE [LARGE SCALE GENOMIC DNA]</scope>
    <source>
        <strain evidence="3">SSW15</strain>
    </source>
</reference>